<protein>
    <submittedName>
        <fullName evidence="1">Uncharacterized protein</fullName>
    </submittedName>
</protein>
<organism evidence="1">
    <name type="scientific">Arundo donax</name>
    <name type="common">Giant reed</name>
    <name type="synonym">Donax arundinaceus</name>
    <dbReference type="NCBI Taxonomy" id="35708"/>
    <lineage>
        <taxon>Eukaryota</taxon>
        <taxon>Viridiplantae</taxon>
        <taxon>Streptophyta</taxon>
        <taxon>Embryophyta</taxon>
        <taxon>Tracheophyta</taxon>
        <taxon>Spermatophyta</taxon>
        <taxon>Magnoliopsida</taxon>
        <taxon>Liliopsida</taxon>
        <taxon>Poales</taxon>
        <taxon>Poaceae</taxon>
        <taxon>PACMAD clade</taxon>
        <taxon>Arundinoideae</taxon>
        <taxon>Arundineae</taxon>
        <taxon>Arundo</taxon>
    </lineage>
</organism>
<dbReference type="EMBL" id="GBRH01254716">
    <property type="protein sequence ID" value="JAD43179.1"/>
    <property type="molecule type" value="Transcribed_RNA"/>
</dbReference>
<accession>A0A0A8ZUV9</accession>
<proteinExistence type="predicted"/>
<reference evidence="1" key="1">
    <citation type="submission" date="2014-09" db="EMBL/GenBank/DDBJ databases">
        <authorList>
            <person name="Magalhaes I.L.F."/>
            <person name="Oliveira U."/>
            <person name="Santos F.R."/>
            <person name="Vidigal T.H.D.A."/>
            <person name="Brescovit A.D."/>
            <person name="Santos A.J."/>
        </authorList>
    </citation>
    <scope>NUCLEOTIDE SEQUENCE</scope>
    <source>
        <tissue evidence="1">Shoot tissue taken approximately 20 cm above the soil surface</tissue>
    </source>
</reference>
<evidence type="ECO:0000313" key="1">
    <source>
        <dbReference type="EMBL" id="JAD43179.1"/>
    </source>
</evidence>
<name>A0A0A8ZUV9_ARUDO</name>
<sequence length="40" mass="4607">MEEEPGGELRRVRLPIFRSRSQAEVEALSSSDWTTLEKES</sequence>
<reference evidence="1" key="2">
    <citation type="journal article" date="2015" name="Data Brief">
        <title>Shoot transcriptome of the giant reed, Arundo donax.</title>
        <authorList>
            <person name="Barrero R.A."/>
            <person name="Guerrero F.D."/>
            <person name="Moolhuijzen P."/>
            <person name="Goolsby J.A."/>
            <person name="Tidwell J."/>
            <person name="Bellgard S.E."/>
            <person name="Bellgard M.I."/>
        </authorList>
    </citation>
    <scope>NUCLEOTIDE SEQUENCE</scope>
    <source>
        <tissue evidence="1">Shoot tissue taken approximately 20 cm above the soil surface</tissue>
    </source>
</reference>
<dbReference type="AlphaFoldDB" id="A0A0A8ZUV9"/>